<dbReference type="GO" id="GO:0002097">
    <property type="term" value="P:tRNA wobble base modification"/>
    <property type="evidence" value="ECO:0007669"/>
    <property type="project" value="UniProtKB-UniRule"/>
</dbReference>
<dbReference type="InterPro" id="IPR029063">
    <property type="entry name" value="SAM-dependent_MTases_sf"/>
</dbReference>
<dbReference type="InterPro" id="IPR023032">
    <property type="entry name" value="tRNA_MAMT_biosynth_bifunc_MnmC"/>
</dbReference>
<dbReference type="GO" id="GO:0016645">
    <property type="term" value="F:oxidoreductase activity, acting on the CH-NH group of donors"/>
    <property type="evidence" value="ECO:0007669"/>
    <property type="project" value="InterPro"/>
</dbReference>
<keyword evidence="14" id="KW-1185">Reference proteome</keyword>
<comment type="catalytic activity">
    <reaction evidence="10">
        <text>5-aminomethyl-2-thiouridine(34) in tRNA + S-adenosyl-L-methionine = 5-methylaminomethyl-2-thiouridine(34) in tRNA + S-adenosyl-L-homocysteine + H(+)</text>
        <dbReference type="Rhea" id="RHEA:19569"/>
        <dbReference type="Rhea" id="RHEA-COMP:10195"/>
        <dbReference type="Rhea" id="RHEA-COMP:10197"/>
        <dbReference type="ChEBI" id="CHEBI:15378"/>
        <dbReference type="ChEBI" id="CHEBI:57856"/>
        <dbReference type="ChEBI" id="CHEBI:59789"/>
        <dbReference type="ChEBI" id="CHEBI:74454"/>
        <dbReference type="ChEBI" id="CHEBI:74455"/>
        <dbReference type="EC" id="2.1.1.61"/>
    </reaction>
</comment>
<dbReference type="InterPro" id="IPR017610">
    <property type="entry name" value="tRNA_S-uridine_synth_MnmC_C"/>
</dbReference>
<evidence type="ECO:0000256" key="4">
    <source>
        <dbReference type="ARBA" id="ARBA00022679"/>
    </source>
</evidence>
<dbReference type="Gene3D" id="3.50.50.60">
    <property type="entry name" value="FAD/NAD(P)-binding domain"/>
    <property type="match status" value="1"/>
</dbReference>
<comment type="subcellular location">
    <subcellularLocation>
        <location evidence="10">Cytoplasm</location>
    </subcellularLocation>
</comment>
<keyword evidence="5 10" id="KW-0949">S-adenosyl-L-methionine</keyword>
<keyword evidence="6 10" id="KW-0819">tRNA processing</keyword>
<evidence type="ECO:0000256" key="1">
    <source>
        <dbReference type="ARBA" id="ARBA00022490"/>
    </source>
</evidence>
<dbReference type="AlphaFoldDB" id="A0A1G4Q2B1"/>
<dbReference type="SUPFAM" id="SSF51905">
    <property type="entry name" value="FAD/NAD(P)-binding domain"/>
    <property type="match status" value="1"/>
</dbReference>
<dbReference type="GO" id="GO:0032259">
    <property type="term" value="P:methylation"/>
    <property type="evidence" value="ECO:0007669"/>
    <property type="project" value="UniProtKB-KW"/>
</dbReference>
<comment type="similarity">
    <text evidence="10">In the C-terminal section; belongs to the DAO family.</text>
</comment>
<dbReference type="SUPFAM" id="SSF54373">
    <property type="entry name" value="FAD-linked reductases, C-terminal domain"/>
    <property type="match status" value="1"/>
</dbReference>
<organism evidence="13 14">
    <name type="scientific">Asticcacaulis taihuensis</name>
    <dbReference type="NCBI Taxonomy" id="260084"/>
    <lineage>
        <taxon>Bacteria</taxon>
        <taxon>Pseudomonadati</taxon>
        <taxon>Pseudomonadota</taxon>
        <taxon>Alphaproteobacteria</taxon>
        <taxon>Caulobacterales</taxon>
        <taxon>Caulobacteraceae</taxon>
        <taxon>Asticcacaulis</taxon>
    </lineage>
</organism>
<keyword evidence="8 10" id="KW-0560">Oxidoreductase</keyword>
<reference evidence="14" key="1">
    <citation type="submission" date="2016-10" db="EMBL/GenBank/DDBJ databases">
        <authorList>
            <person name="Varghese N."/>
            <person name="Submissions S."/>
        </authorList>
    </citation>
    <scope>NUCLEOTIDE SEQUENCE [LARGE SCALE GENOMIC DNA]</scope>
    <source>
        <strain evidence="14">CGMCC 1.3431</strain>
    </source>
</reference>
<evidence type="ECO:0000313" key="14">
    <source>
        <dbReference type="Proteomes" id="UP000199150"/>
    </source>
</evidence>
<keyword evidence="4 10" id="KW-0808">Transferase</keyword>
<comment type="similarity">
    <text evidence="10">In the N-terminal section; belongs to the methyltransferase superfamily. tRNA (mnm(5)s(2)U34)-methyltransferase family.</text>
</comment>
<feature type="region of interest" description="tRNA (mnm(5)s(2)U34)-methyltransferase" evidence="10">
    <location>
        <begin position="1"/>
        <end position="237"/>
    </location>
</feature>
<evidence type="ECO:0000256" key="3">
    <source>
        <dbReference type="ARBA" id="ARBA00022630"/>
    </source>
</evidence>
<dbReference type="InterPro" id="IPR006076">
    <property type="entry name" value="FAD-dep_OxRdtase"/>
</dbReference>
<dbReference type="PANTHER" id="PTHR13847:SF283">
    <property type="entry name" value="TRNA 5-METHYLAMINOMETHYL-2-THIOURIDINE BIOSYNTHESIS BIFUNCTIONAL PROTEIN MNMC"/>
    <property type="match status" value="1"/>
</dbReference>
<feature type="region of interest" description="FAD-dependent cmnm(5)s(2)U34 oxidoreductase" evidence="10">
    <location>
        <begin position="253"/>
        <end position="601"/>
    </location>
</feature>
<sequence>MTASNDPELYFAEDGAPRSGRFGDIYYSLQDGLSESRAVFLAGCHMPDVWAGRSDFTLLELGFGTGLNIAAVMALWAETRPTGSHLHIFSIEGFLVSATNAGKALAAWPELTPFADALLAQWPQKSEKRARRGFHYMDFPEWGVSLTLGLMDVRAALTAWEGRADAVFLDGFSPALNPDMWADDVFALVADRTKGGARLATFTVAGLVRRGLQAAGFTVEKRPGFGRKRERLEVVRAGKTSPAASRPKKLAVVGAGIAGCALVHEARHLGLEVDLFEVESVGAGASGNAAALVTPRLDAGDNDISALFADAFAYATALYRQLCPQAILGEGVWQCEATPKDVSRFERIVRQSGFAEGDLSLFAAGEVADIPQASGIGLNTALWVRPVDILSVLRGSKNSIQACITGHKLTEAGWQVETSSGSVHAGYDAIIFACGDGIFDLADYRARYDLRPVRGQVEIVSDTVPLQSATSWGGYAIPLADGFLFGATHEREDRGVDVREADRARNLDSLARAMPERAARVAAGPFHSRASIRVMTRDYLPVVGAVDEGVYLLTGLGARGFCLAPLLARALLNQIIGVPSALPRAVKNLLDPRRLLPRGDV</sequence>
<dbReference type="STRING" id="260084.SAMN02927928_0867"/>
<dbReference type="Gene3D" id="3.40.50.150">
    <property type="entry name" value="Vaccinia Virus protein VP39"/>
    <property type="match status" value="1"/>
</dbReference>
<comment type="function">
    <text evidence="10">Catalyzes the last two steps in the biosynthesis of 5-methylaminomethyl-2-thiouridine (mnm(5)s(2)U) at the wobble position (U34) in tRNA. Catalyzes the FAD-dependent demodification of cmnm(5)s(2)U34 to nm(5)s(2)U34, followed by the transfer of a methyl group from S-adenosyl-L-methionine to nm(5)s(2)U34, to form mnm(5)s(2)U34.</text>
</comment>
<protein>
    <recommendedName>
        <fullName evidence="10">tRNA 5-methylaminomethyl-2-thiouridine biosynthesis bifunctional protein MnmC</fullName>
        <shortName evidence="10">tRNA mnm(5)s(2)U biosynthesis bifunctional protein</shortName>
    </recommendedName>
    <domain>
        <recommendedName>
            <fullName evidence="10">tRNA (mnm(5)s(2)U34)-methyltransferase</fullName>
            <ecNumber evidence="10">2.1.1.61</ecNumber>
        </recommendedName>
    </domain>
    <domain>
        <recommendedName>
            <fullName evidence="10">FAD-dependent cmnm(5)s(2)U34 oxidoreductase</fullName>
            <ecNumber evidence="10">1.5.-.-</ecNumber>
        </recommendedName>
    </domain>
</protein>
<dbReference type="EC" id="1.5.-.-" evidence="10"/>
<dbReference type="Proteomes" id="UP000199150">
    <property type="component" value="Unassembled WGS sequence"/>
</dbReference>
<dbReference type="Gene3D" id="3.30.9.10">
    <property type="entry name" value="D-Amino Acid Oxidase, subunit A, domain 2"/>
    <property type="match status" value="1"/>
</dbReference>
<dbReference type="GO" id="GO:0050660">
    <property type="term" value="F:flavin adenine dinucleotide binding"/>
    <property type="evidence" value="ECO:0007669"/>
    <property type="project" value="UniProtKB-UniRule"/>
</dbReference>
<dbReference type="RefSeq" id="WP_090644061.1">
    <property type="nucleotide sequence ID" value="NZ_CBCRYE010000001.1"/>
</dbReference>
<evidence type="ECO:0000259" key="12">
    <source>
        <dbReference type="Pfam" id="PF05430"/>
    </source>
</evidence>
<dbReference type="PANTHER" id="PTHR13847">
    <property type="entry name" value="SARCOSINE DEHYDROGENASE-RELATED"/>
    <property type="match status" value="1"/>
</dbReference>
<dbReference type="EMBL" id="FMTS01000001">
    <property type="protein sequence ID" value="SCW38723.1"/>
    <property type="molecule type" value="Genomic_DNA"/>
</dbReference>
<dbReference type="InterPro" id="IPR036188">
    <property type="entry name" value="FAD/NAD-bd_sf"/>
</dbReference>
<keyword evidence="9 10" id="KW-0511">Multifunctional enzyme</keyword>
<keyword evidence="1 10" id="KW-0963">Cytoplasm</keyword>
<dbReference type="InterPro" id="IPR047785">
    <property type="entry name" value="tRNA_MNMC2"/>
</dbReference>
<evidence type="ECO:0000256" key="5">
    <source>
        <dbReference type="ARBA" id="ARBA00022691"/>
    </source>
</evidence>
<dbReference type="Pfam" id="PF05430">
    <property type="entry name" value="Methyltransf_30"/>
    <property type="match status" value="1"/>
</dbReference>
<dbReference type="GO" id="GO:0005737">
    <property type="term" value="C:cytoplasm"/>
    <property type="evidence" value="ECO:0007669"/>
    <property type="project" value="UniProtKB-SubCell"/>
</dbReference>
<dbReference type="Pfam" id="PF01266">
    <property type="entry name" value="DAO"/>
    <property type="match status" value="1"/>
</dbReference>
<feature type="domain" description="MnmC-like methyltransferase" evidence="12">
    <location>
        <begin position="110"/>
        <end position="233"/>
    </location>
</feature>
<evidence type="ECO:0000256" key="6">
    <source>
        <dbReference type="ARBA" id="ARBA00022694"/>
    </source>
</evidence>
<evidence type="ECO:0000259" key="11">
    <source>
        <dbReference type="Pfam" id="PF01266"/>
    </source>
</evidence>
<dbReference type="NCBIfam" id="TIGR03197">
    <property type="entry name" value="MnmC_Cterm"/>
    <property type="match status" value="1"/>
</dbReference>
<evidence type="ECO:0000256" key="7">
    <source>
        <dbReference type="ARBA" id="ARBA00022827"/>
    </source>
</evidence>
<keyword evidence="2 10" id="KW-0489">Methyltransferase</keyword>
<gene>
    <name evidence="10" type="primary">mnmC</name>
    <name evidence="13" type="ORF">SAMN02927928_0867</name>
</gene>
<evidence type="ECO:0000256" key="10">
    <source>
        <dbReference type="HAMAP-Rule" id="MF_01102"/>
    </source>
</evidence>
<evidence type="ECO:0000256" key="2">
    <source>
        <dbReference type="ARBA" id="ARBA00022603"/>
    </source>
</evidence>
<comment type="cofactor">
    <cofactor evidence="10">
        <name>FAD</name>
        <dbReference type="ChEBI" id="CHEBI:57692"/>
    </cofactor>
</comment>
<evidence type="ECO:0000256" key="9">
    <source>
        <dbReference type="ARBA" id="ARBA00023268"/>
    </source>
</evidence>
<dbReference type="InterPro" id="IPR008471">
    <property type="entry name" value="MnmC-like_methylTransf"/>
</dbReference>
<dbReference type="NCBIfam" id="NF033855">
    <property type="entry name" value="tRNA_MNMC2"/>
    <property type="match status" value="1"/>
</dbReference>
<dbReference type="GO" id="GO:0004808">
    <property type="term" value="F:tRNA (5-methylaminomethyl-2-thiouridylate)(34)-methyltransferase activity"/>
    <property type="evidence" value="ECO:0007669"/>
    <property type="project" value="UniProtKB-EC"/>
</dbReference>
<evidence type="ECO:0000313" key="13">
    <source>
        <dbReference type="EMBL" id="SCW38723.1"/>
    </source>
</evidence>
<keyword evidence="3 10" id="KW-0285">Flavoprotein</keyword>
<keyword evidence="7 10" id="KW-0274">FAD</keyword>
<name>A0A1G4Q2B1_9CAUL</name>
<dbReference type="SUPFAM" id="SSF53335">
    <property type="entry name" value="S-adenosyl-L-methionine-dependent methyltransferases"/>
    <property type="match status" value="1"/>
</dbReference>
<feature type="domain" description="FAD dependent oxidoreductase" evidence="11">
    <location>
        <begin position="250"/>
        <end position="571"/>
    </location>
</feature>
<evidence type="ECO:0000256" key="8">
    <source>
        <dbReference type="ARBA" id="ARBA00023002"/>
    </source>
</evidence>
<dbReference type="OrthoDB" id="9786494at2"/>
<proteinExistence type="inferred from homology"/>
<accession>A0A1G4Q2B1</accession>
<dbReference type="HAMAP" id="MF_01102">
    <property type="entry name" value="MnmC"/>
    <property type="match status" value="1"/>
</dbReference>
<dbReference type="EC" id="2.1.1.61" evidence="10"/>